<proteinExistence type="predicted"/>
<keyword evidence="4" id="KW-1133">Transmembrane helix</keyword>
<feature type="compositionally biased region" description="Low complexity" evidence="3">
    <location>
        <begin position="84"/>
        <end position="118"/>
    </location>
</feature>
<gene>
    <name evidence="7" type="ORF">WGH24286_00351</name>
</gene>
<accession>A0ABM8ZB44</accession>
<dbReference type="NCBIfam" id="TIGR01167">
    <property type="entry name" value="LPXTG_anchor"/>
    <property type="match status" value="1"/>
</dbReference>
<feature type="transmembrane region" description="Helical" evidence="4">
    <location>
        <begin position="816"/>
        <end position="834"/>
    </location>
</feature>
<feature type="region of interest" description="Disordered" evidence="3">
    <location>
        <begin position="162"/>
        <end position="187"/>
    </location>
</feature>
<keyword evidence="2" id="KW-0677">Repeat</keyword>
<feature type="domain" description="MucBP" evidence="6">
    <location>
        <begin position="551"/>
        <end position="612"/>
    </location>
</feature>
<evidence type="ECO:0000256" key="5">
    <source>
        <dbReference type="SAM" id="SignalP"/>
    </source>
</evidence>
<feature type="chain" id="PRO_5046374938" description="MucBP domain-containing protein" evidence="5">
    <location>
        <begin position="39"/>
        <end position="841"/>
    </location>
</feature>
<feature type="region of interest" description="Disordered" evidence="3">
    <location>
        <begin position="39"/>
        <end position="118"/>
    </location>
</feature>
<feature type="compositionally biased region" description="Polar residues" evidence="3">
    <location>
        <begin position="72"/>
        <end position="83"/>
    </location>
</feature>
<evidence type="ECO:0000256" key="1">
    <source>
        <dbReference type="ARBA" id="ARBA00022729"/>
    </source>
</evidence>
<sequence length="841" mass="89690">MEQKRYFKMYKSGKQWVIASVAFTGTIVLMGVSTTAHADTPTASNIAPTTQITKVSSTATSTDTHDTTNNAPTQSTAPSPTNNAPTQSTAPSPTSSAATQSAASTVTSGTPASSAAPVQASPAPASVAASTASTQVTAPAKVADAKDVKVLTKSPAPVAKAKPVLKAATDTPVQPTDDPNAPSKDTPIHLSNMYVELNNKYAAYNGTANFHLRLYSEEASYYLGRMYIVLPNGVTVAGTDDADRMANFKQALADYVTSAKIHGNLALSQLADTNTGRKVYQITPTEGTYITNIGDFDKSYLNLIIATPTRDSGINQIVMNANTDADAANDVLYVGAGDGTVKFNAGSSYHQFSAASVGIQGADQYLRGIVYPGIQRTMTMFEPKVRDTFNLVAADEPNTIIDTKTHTDRSFEPYSLGFIKNWDVLSKDSSVDLSTLLMDGQPIPASAILTTTDAFTNNPDKILIGHTYTISYKRFAQPVTVNYVDGAGNKIADADSIDTKLHVGDVYTLPTPKEIPGYVLRATDNTKQVTLTKNGSDPINVTYVYDKIGQPVTVKYQDATGKQIAAPVTLNGNVGDKYTTEQKTFAGYDFQKVTGNANGTFSDDAQTVTYVYAKVAQPVTVHYQDENGKTLATDISFTGHVGDTYAAEQKNIPDFNFVKVIGQPTGMLGDDAQSVTFVYQRATTVVAGKPVTVHYQDAQGNTIAPDVVLNGNIDAAYTTNEQLIAGYKFLKVVGSPTGQFTDAAQTVTYIYQKNASDNVKPTPKPNPLPKPTPKPVIHVVTPKPVVNPLPVNNTTTPINHQATTLPKTDQQNGAKLTIIGLIGLLVAGFSWLALKLKHKRD</sequence>
<feature type="domain" description="MucBP" evidence="6">
    <location>
        <begin position="478"/>
        <end position="545"/>
    </location>
</feature>
<evidence type="ECO:0000256" key="4">
    <source>
        <dbReference type="SAM" id="Phobius"/>
    </source>
</evidence>
<keyword evidence="1 5" id="KW-0732">Signal</keyword>
<organism evidence="7 8">
    <name type="scientific">Periweissella ghanensis</name>
    <dbReference type="NCBI Taxonomy" id="467997"/>
    <lineage>
        <taxon>Bacteria</taxon>
        <taxon>Bacillati</taxon>
        <taxon>Bacillota</taxon>
        <taxon>Bacilli</taxon>
        <taxon>Lactobacillales</taxon>
        <taxon>Lactobacillaceae</taxon>
        <taxon>Periweissella</taxon>
    </lineage>
</organism>
<evidence type="ECO:0000313" key="8">
    <source>
        <dbReference type="Proteomes" id="UP000789719"/>
    </source>
</evidence>
<dbReference type="Proteomes" id="UP000789719">
    <property type="component" value="Unassembled WGS sequence"/>
</dbReference>
<dbReference type="EMBL" id="CAKKNT010000003">
    <property type="protein sequence ID" value="CAH0417935.1"/>
    <property type="molecule type" value="Genomic_DNA"/>
</dbReference>
<evidence type="ECO:0000259" key="6">
    <source>
        <dbReference type="Pfam" id="PF06458"/>
    </source>
</evidence>
<comment type="caution">
    <text evidence="7">The sequence shown here is derived from an EMBL/GenBank/DDBJ whole genome shotgun (WGS) entry which is preliminary data.</text>
</comment>
<feature type="compositionally biased region" description="Polar residues" evidence="3">
    <location>
        <begin position="39"/>
        <end position="56"/>
    </location>
</feature>
<keyword evidence="4" id="KW-0472">Membrane</keyword>
<evidence type="ECO:0000256" key="2">
    <source>
        <dbReference type="ARBA" id="ARBA00022737"/>
    </source>
</evidence>
<name>A0ABM8ZB44_9LACO</name>
<dbReference type="RefSeq" id="WP_230098045.1">
    <property type="nucleotide sequence ID" value="NZ_CAKKNT010000003.1"/>
</dbReference>
<dbReference type="Gene3D" id="3.10.20.320">
    <property type="entry name" value="Putative peptidoglycan bound protein (lpxtg motif)"/>
    <property type="match status" value="4"/>
</dbReference>
<feature type="domain" description="MucBP" evidence="6">
    <location>
        <begin position="690"/>
        <end position="752"/>
    </location>
</feature>
<protein>
    <recommendedName>
        <fullName evidence="6">MucBP domain-containing protein</fullName>
    </recommendedName>
</protein>
<dbReference type="NCBIfam" id="TIGR03715">
    <property type="entry name" value="KxYKxGKxW"/>
    <property type="match status" value="1"/>
</dbReference>
<dbReference type="InterPro" id="IPR009459">
    <property type="entry name" value="MucBP_dom"/>
</dbReference>
<dbReference type="Pfam" id="PF19258">
    <property type="entry name" value="KxYKxGKxW_sig"/>
    <property type="match status" value="1"/>
</dbReference>
<feature type="compositionally biased region" description="Low complexity" evidence="3">
    <location>
        <begin position="57"/>
        <end position="71"/>
    </location>
</feature>
<dbReference type="Pfam" id="PF06458">
    <property type="entry name" value="MucBP"/>
    <property type="match status" value="4"/>
</dbReference>
<feature type="domain" description="MucBP" evidence="6">
    <location>
        <begin position="618"/>
        <end position="680"/>
    </location>
</feature>
<keyword evidence="4" id="KW-0812">Transmembrane</keyword>
<evidence type="ECO:0000313" key="7">
    <source>
        <dbReference type="EMBL" id="CAH0417935.1"/>
    </source>
</evidence>
<dbReference type="InterPro" id="IPR022263">
    <property type="entry name" value="KxYKxGKxW"/>
</dbReference>
<evidence type="ECO:0000256" key="3">
    <source>
        <dbReference type="SAM" id="MobiDB-lite"/>
    </source>
</evidence>
<feature type="signal peptide" evidence="5">
    <location>
        <begin position="1"/>
        <end position="38"/>
    </location>
</feature>
<reference evidence="7 8" key="1">
    <citation type="submission" date="2021-11" db="EMBL/GenBank/DDBJ databases">
        <authorList>
            <person name="Depoorter E."/>
        </authorList>
    </citation>
    <scope>NUCLEOTIDE SEQUENCE [LARGE SCALE GENOMIC DNA]</scope>
    <source>
        <strain evidence="7 8">LMG 24286</strain>
    </source>
</reference>
<keyword evidence="8" id="KW-1185">Reference proteome</keyword>